<sequence length="225" mass="23536">MRFASALFSFALLIGASLPASAADSVHATPDTMLIVGDSLSSAHRMAESDGWVALLSRKLAANGNTPPAIVNASRGGKTLTDALQELPPLLSQHHPRVVVLELGGNDAIMGATGPQIRRDLTRLIEMAQAQGARVAVLGFEVPPAFDKDGSADLLRDAYTAVAKEKQVILLPSLLAGISGDPTLLQDDGIHPNASAQPRVLDNAWPTLHAVLEDNATVVVPHASK</sequence>
<dbReference type="EMBL" id="JASGBI010000001">
    <property type="protein sequence ID" value="MDI9239694.1"/>
    <property type="molecule type" value="Genomic_DNA"/>
</dbReference>
<dbReference type="RefSeq" id="WP_283213066.1">
    <property type="nucleotide sequence ID" value="NZ_JASGBI010000001.1"/>
</dbReference>
<name>A0ABT6XHR5_9GAMM</name>
<evidence type="ECO:0000313" key="3">
    <source>
        <dbReference type="EMBL" id="MDI9239694.1"/>
    </source>
</evidence>
<keyword evidence="4" id="KW-1185">Reference proteome</keyword>
<dbReference type="PANTHER" id="PTHR30383">
    <property type="entry name" value="THIOESTERASE 1/PROTEASE 1/LYSOPHOSPHOLIPASE L1"/>
    <property type="match status" value="1"/>
</dbReference>
<gene>
    <name evidence="3" type="ORF">QLQ15_12345</name>
</gene>
<accession>A0ABT6XHR5</accession>
<keyword evidence="1" id="KW-0732">Signal</keyword>
<evidence type="ECO:0000259" key="2">
    <source>
        <dbReference type="Pfam" id="PF13472"/>
    </source>
</evidence>
<reference evidence="3 4" key="1">
    <citation type="submission" date="2023-05" db="EMBL/GenBank/DDBJ databases">
        <title>Lysobacter sp. strain LF1 Genome sequencing and assembly.</title>
        <authorList>
            <person name="Jung Y."/>
        </authorList>
    </citation>
    <scope>NUCLEOTIDE SEQUENCE [LARGE SCALE GENOMIC DNA]</scope>
    <source>
        <strain evidence="3 4">LF1</strain>
    </source>
</reference>
<dbReference type="InterPro" id="IPR051532">
    <property type="entry name" value="Ester_Hydrolysis_Enzymes"/>
</dbReference>
<dbReference type="InterPro" id="IPR013830">
    <property type="entry name" value="SGNH_hydro"/>
</dbReference>
<comment type="caution">
    <text evidence="3">The sequence shown here is derived from an EMBL/GenBank/DDBJ whole genome shotgun (WGS) entry which is preliminary data.</text>
</comment>
<feature type="chain" id="PRO_5045604825" evidence="1">
    <location>
        <begin position="23"/>
        <end position="225"/>
    </location>
</feature>
<organism evidence="3 4">
    <name type="scientific">Lysobacter stagni</name>
    <dbReference type="NCBI Taxonomy" id="3045172"/>
    <lineage>
        <taxon>Bacteria</taxon>
        <taxon>Pseudomonadati</taxon>
        <taxon>Pseudomonadota</taxon>
        <taxon>Gammaproteobacteria</taxon>
        <taxon>Lysobacterales</taxon>
        <taxon>Lysobacteraceae</taxon>
        <taxon>Lysobacter</taxon>
    </lineage>
</organism>
<dbReference type="InterPro" id="IPR036514">
    <property type="entry name" value="SGNH_hydro_sf"/>
</dbReference>
<evidence type="ECO:0000313" key="4">
    <source>
        <dbReference type="Proteomes" id="UP001321580"/>
    </source>
</evidence>
<dbReference type="Pfam" id="PF13472">
    <property type="entry name" value="Lipase_GDSL_2"/>
    <property type="match status" value="1"/>
</dbReference>
<dbReference type="Gene3D" id="3.40.50.1110">
    <property type="entry name" value="SGNH hydrolase"/>
    <property type="match status" value="1"/>
</dbReference>
<dbReference type="SUPFAM" id="SSF52266">
    <property type="entry name" value="SGNH hydrolase"/>
    <property type="match status" value="1"/>
</dbReference>
<evidence type="ECO:0000256" key="1">
    <source>
        <dbReference type="SAM" id="SignalP"/>
    </source>
</evidence>
<feature type="domain" description="SGNH hydrolase-type esterase" evidence="2">
    <location>
        <begin position="36"/>
        <end position="195"/>
    </location>
</feature>
<feature type="signal peptide" evidence="1">
    <location>
        <begin position="1"/>
        <end position="22"/>
    </location>
</feature>
<protein>
    <submittedName>
        <fullName evidence="3">GDSL-type esterase/lipase family protein</fullName>
    </submittedName>
</protein>
<proteinExistence type="predicted"/>
<dbReference type="PANTHER" id="PTHR30383:SF24">
    <property type="entry name" value="THIOESTERASE 1_PROTEASE 1_LYSOPHOSPHOLIPASE L1"/>
    <property type="match status" value="1"/>
</dbReference>
<dbReference type="Proteomes" id="UP001321580">
    <property type="component" value="Unassembled WGS sequence"/>
</dbReference>